<reference evidence="1" key="1">
    <citation type="submission" date="2020-08" db="EMBL/GenBank/DDBJ databases">
        <title>Genome Sequencing and Pan-Genome Analysis of Migratory bird Vibrio Strains, Inner Mongolia.</title>
        <authorList>
            <person name="Zheng L."/>
        </authorList>
    </citation>
    <scope>NUCLEOTIDE SEQUENCE</scope>
    <source>
        <strain evidence="1">M13F</strain>
    </source>
</reference>
<dbReference type="RefSeq" id="WP_187025944.1">
    <property type="nucleotide sequence ID" value="NZ_JACRUP010000005.1"/>
</dbReference>
<evidence type="ECO:0000313" key="1">
    <source>
        <dbReference type="EMBL" id="MBC5851151.1"/>
    </source>
</evidence>
<accession>A0A9X0UIQ0</accession>
<gene>
    <name evidence="1" type="ORF">H8Q88_09240</name>
</gene>
<name>A0A9X0UIQ0_VIBME</name>
<organism evidence="1 2">
    <name type="scientific">Vibrio metschnikovii</name>
    <dbReference type="NCBI Taxonomy" id="28172"/>
    <lineage>
        <taxon>Bacteria</taxon>
        <taxon>Pseudomonadati</taxon>
        <taxon>Pseudomonadota</taxon>
        <taxon>Gammaproteobacteria</taxon>
        <taxon>Vibrionales</taxon>
        <taxon>Vibrionaceae</taxon>
        <taxon>Vibrio</taxon>
    </lineage>
</organism>
<dbReference type="Proteomes" id="UP000615796">
    <property type="component" value="Unassembled WGS sequence"/>
</dbReference>
<comment type="caution">
    <text evidence="1">The sequence shown here is derived from an EMBL/GenBank/DDBJ whole genome shotgun (WGS) entry which is preliminary data.</text>
</comment>
<dbReference type="AlphaFoldDB" id="A0A9X0UIQ0"/>
<keyword evidence="2" id="KW-1185">Reference proteome</keyword>
<proteinExistence type="predicted"/>
<protein>
    <submittedName>
        <fullName evidence="1">Uncharacterized protein</fullName>
    </submittedName>
</protein>
<sequence>MITIKKYGKAFTNKDVENLTKYFNSLFNNNIDIGISFHEKDDKPYHAMTHIYNDDNRFKSDFINSECSSESIIDAIQICIESHLKYSSCKHSDLKPHITKEGVLVTNGVMECSECGMLTLPSVEDRGSERRTILLSAFGRAKERYYTTSFNWSGISIQGGDNGVVISSSKGKSYSTSFFEAFPTIHNVKTFIRGEGSTLVEAEQDAYEKLNKKMKCKEHDWVRNDGRAERKDGYATCTKCALSGHALEPTTQCTICKSPAKLTNLDKFYCDAHYNELSFDELYENDVKFNTERYEDPDSIISIETEDELKSENFESYLSNKFYVLLRDQSLQSGTMLSKEESFYLTRAFIQVVKKHIYEIKGYANFKEIPDISSREFKNNMKFLEENMVEYFNKKSKNDETAFATLFFGWVKFAGIKN</sequence>
<dbReference type="EMBL" id="JACRUP010000005">
    <property type="protein sequence ID" value="MBC5851151.1"/>
    <property type="molecule type" value="Genomic_DNA"/>
</dbReference>
<evidence type="ECO:0000313" key="2">
    <source>
        <dbReference type="Proteomes" id="UP000615796"/>
    </source>
</evidence>